<accession>A0A8J5Z6A2</accession>
<protein>
    <submittedName>
        <fullName evidence="1">Uncharacterized protein</fullName>
    </submittedName>
</protein>
<proteinExistence type="predicted"/>
<reference evidence="1 2" key="1">
    <citation type="journal article" date="2021" name="bioRxiv">
        <title>The Gossypium anomalum genome as a resource for cotton improvement and evolutionary analysis of hybrid incompatibility.</title>
        <authorList>
            <person name="Grover C.E."/>
            <person name="Yuan D."/>
            <person name="Arick M.A."/>
            <person name="Miller E.R."/>
            <person name="Hu G."/>
            <person name="Peterson D.G."/>
            <person name="Wendel J.F."/>
            <person name="Udall J.A."/>
        </authorList>
    </citation>
    <scope>NUCLEOTIDE SEQUENCE [LARGE SCALE GENOMIC DNA]</scope>
    <source>
        <strain evidence="1">JFW-Udall</strain>
        <tissue evidence="1">Leaf</tissue>
    </source>
</reference>
<organism evidence="1 2">
    <name type="scientific">Gossypium anomalum</name>
    <dbReference type="NCBI Taxonomy" id="47600"/>
    <lineage>
        <taxon>Eukaryota</taxon>
        <taxon>Viridiplantae</taxon>
        <taxon>Streptophyta</taxon>
        <taxon>Embryophyta</taxon>
        <taxon>Tracheophyta</taxon>
        <taxon>Spermatophyta</taxon>
        <taxon>Magnoliopsida</taxon>
        <taxon>eudicotyledons</taxon>
        <taxon>Gunneridae</taxon>
        <taxon>Pentapetalae</taxon>
        <taxon>rosids</taxon>
        <taxon>malvids</taxon>
        <taxon>Malvales</taxon>
        <taxon>Malvaceae</taxon>
        <taxon>Malvoideae</taxon>
        <taxon>Gossypium</taxon>
    </lineage>
</organism>
<name>A0A8J5Z6A2_9ROSI</name>
<dbReference type="EMBL" id="JAHUZN010000007">
    <property type="protein sequence ID" value="KAG8489400.1"/>
    <property type="molecule type" value="Genomic_DNA"/>
</dbReference>
<dbReference type="Proteomes" id="UP000701853">
    <property type="component" value="Chromosome 7"/>
</dbReference>
<evidence type="ECO:0000313" key="1">
    <source>
        <dbReference type="EMBL" id="KAG8489400.1"/>
    </source>
</evidence>
<evidence type="ECO:0000313" key="2">
    <source>
        <dbReference type="Proteomes" id="UP000701853"/>
    </source>
</evidence>
<sequence>MGDYGIRMDFLVPKNTCITTSGSNTVEHYTPAIESSSKTGISCKGLEGEEIEQKDGAQCQSKKAKFIPVLVQSIELFFQLR</sequence>
<dbReference type="AlphaFoldDB" id="A0A8J5Z6A2"/>
<keyword evidence="2" id="KW-1185">Reference proteome</keyword>
<comment type="caution">
    <text evidence="1">The sequence shown here is derived from an EMBL/GenBank/DDBJ whole genome shotgun (WGS) entry which is preliminary data.</text>
</comment>
<gene>
    <name evidence="1" type="ORF">CXB51_017399</name>
</gene>